<dbReference type="InterPro" id="IPR007083">
    <property type="entry name" value="RNA_pol_Rpb1_4"/>
</dbReference>
<dbReference type="InterPro" id="IPR007081">
    <property type="entry name" value="RNA_pol_Rpb1_5"/>
</dbReference>
<feature type="compositionally biased region" description="Basic and acidic residues" evidence="12">
    <location>
        <begin position="1247"/>
        <end position="1256"/>
    </location>
</feature>
<evidence type="ECO:0000313" key="14">
    <source>
        <dbReference type="EMBL" id="OLP86611.1"/>
    </source>
</evidence>
<name>A0A1Q9CUK5_SYMMI</name>
<feature type="region of interest" description="Disordered" evidence="12">
    <location>
        <begin position="1238"/>
        <end position="1260"/>
    </location>
</feature>
<keyword evidence="6" id="KW-0548">Nucleotidyltransferase</keyword>
<evidence type="ECO:0000256" key="8">
    <source>
        <dbReference type="ARBA" id="ARBA00022833"/>
    </source>
</evidence>
<dbReference type="GO" id="GO:0003899">
    <property type="term" value="F:DNA-directed RNA polymerase activity"/>
    <property type="evidence" value="ECO:0007669"/>
    <property type="project" value="UniProtKB-EC"/>
</dbReference>
<keyword evidence="10" id="KW-0804">Transcription</keyword>
<evidence type="ECO:0000256" key="3">
    <source>
        <dbReference type="ARBA" id="ARBA00012418"/>
    </source>
</evidence>
<dbReference type="InterPro" id="IPR015699">
    <property type="entry name" value="DNA-dir_RNA_pol1_lsu_N"/>
</dbReference>
<sequence length="1574" mass="173315">MVWFLIQRTHSSMELHSSLQAALDSTGRHRSGQPVPPTDFNPRSDAVRPPASGSGYHAISNERKIAPGDDHRSCIDLGVSVEDVASDGARRIARFLAPAAKEIGPDAFFLERLLVPPTRFRPPKKSKENENSFTLHRHTAHFKGILLANQQVQETVSPAAAKEKLAGKGAGKDAPKLELHQAIRELQIAVNSLMDRMKSGRNAKLSEDGVRQLLEKKEGLFRMKMMGKRVNFAARSVISPDPNIEPSEIGVPVEIASNLYYPEVVTPFNVEWLRSLVLRGNVYPGAYEVHIPKGDGSKAIQRLHMKSEEDRKALAKQLLSELKSGKPPYTVFRHLMDGDPLLVNRQPTLHKPGIMAHTAKVLKREATIRLHYVNCNTYNADFDGDEMNLHAPQDPISRMEALAIAKADQQYLVPTSGKPLRGLIQDHVIAGTMLTKRDSFYTKTEVCLLLYAGLRHALEASSKPTAMSFLTLRQKARKAQAAPEESVLDAAKKFKDRPWLNPSVQMNAQKFKVELDPPAVLRPRPLWSGKQVLSMLLKHLIKVCSEGKEADTSKGVNLDGKSKTPGDIWNGRLDGDKEEATVTFRGSDLLQGVLDKASFGAETAGITHMCFELMGGRLVSLWLSGIARLFTLLLQMRGFTCAYEDLVLRPEIDEKRTELVKGARLAAKEVAEQWIHKHGAGEELPVNPTPSALSKASKHLFQQKETVEHFEGLIIGKMKEFWSGMINKCIPIGQRLPVPRNCFASMVQTGAKGSKVNQSQVSCCLGQQELEGRLPPLMTTQRSLPCFAVRDLSNRTRGYIADRFLTGIRPQEFFFHCMAGREGLVDTAVKTSRSGYLQRCLVKHLEALKVSYDHTVRDSDGSVLQFLYGEDGVDVTRATYLFKFDELRSNFHFFAQPVKSKLQQMSQSSQAVDIQCARLFLAARQAAKDGNLPKALEAVEALLNLQTELDSCSLLSLKALRKKLRSHIKKGTAAECDRLFDPISAVLGPSHYYGATSEKHEEALQKYLKQSTESGQMTSKEAKHFERAMHLKFQRTLAEPGEAVGVIAAQSMGEPSTQMTLNTFHLAGHGGANVTLGIPRLREIIQTASRSCSTPLMTVPVLSAGPDGKPASLQQRIAAAQALKRRFRKVTVMDCVARLVVNESVRLIGSKAVWVYHCRIEFMPLDELCKAVPYVTRERGQTTSLSSSTGCSHLEEVQIRAESLAAGLRSRVSLNLVEDQDAAEHMARYLTWAAQAPKVPKAPKGKRSPEAPERSRLRTGATSGVAVAAEVLGQAMVAMSTMQDRFDRLNVAFQDLERNGGMASAFNGERPVAVDSAARASEATVQAAECCYAALKSLPASTVWVELPDPVSTADALEAAAAILKAGRLQLAELEAFQVVTLNRIQAQAKSTYRGPDFPLSPFKAMALTESPCGPKLCSASGTYLWSEARGLLKAFANGHKIDREFGASILSEVFHVFDDLIDGLARILEELICLESETDSMCPALLGAAQVQKDLLEWKLTLLDDEISQTQQCELIEFVEVVLAVGDALQAAVQQLRRRRRQVVEGMKASIEIKAAMMPATEAEGQQPQLFAD</sequence>
<protein>
    <recommendedName>
        <fullName evidence="3">DNA-directed RNA polymerase</fullName>
        <ecNumber evidence="3">2.7.7.6</ecNumber>
    </recommendedName>
</protein>
<comment type="similarity">
    <text evidence="2">Belongs to the RNA polymerase beta' chain family.</text>
</comment>
<evidence type="ECO:0000256" key="11">
    <source>
        <dbReference type="ARBA" id="ARBA00023242"/>
    </source>
</evidence>
<dbReference type="FunFam" id="2.40.40.20:FF:000019">
    <property type="entry name" value="DNA-directed RNA polymerase II subunit RPB1"/>
    <property type="match status" value="1"/>
</dbReference>
<dbReference type="GO" id="GO:0046872">
    <property type="term" value="F:metal ion binding"/>
    <property type="evidence" value="ECO:0007669"/>
    <property type="project" value="UniProtKB-KW"/>
</dbReference>
<dbReference type="Pfam" id="PF04998">
    <property type="entry name" value="RNA_pol_Rpb1_5"/>
    <property type="match status" value="1"/>
</dbReference>
<dbReference type="OMA" id="ELECLMD"/>
<evidence type="ECO:0000256" key="5">
    <source>
        <dbReference type="ARBA" id="ARBA00022679"/>
    </source>
</evidence>
<evidence type="ECO:0000256" key="9">
    <source>
        <dbReference type="ARBA" id="ARBA00022842"/>
    </source>
</evidence>
<dbReference type="Proteomes" id="UP000186817">
    <property type="component" value="Unassembled WGS sequence"/>
</dbReference>
<evidence type="ECO:0000256" key="6">
    <source>
        <dbReference type="ARBA" id="ARBA00022695"/>
    </source>
</evidence>
<dbReference type="Gene3D" id="6.20.50.80">
    <property type="match status" value="1"/>
</dbReference>
<keyword evidence="9" id="KW-0460">Magnesium</keyword>
<reference evidence="14 15" key="1">
    <citation type="submission" date="2016-02" db="EMBL/GenBank/DDBJ databases">
        <title>Genome analysis of coral dinoflagellate symbionts highlights evolutionary adaptations to a symbiotic lifestyle.</title>
        <authorList>
            <person name="Aranda M."/>
            <person name="Li Y."/>
            <person name="Liew Y.J."/>
            <person name="Baumgarten S."/>
            <person name="Simakov O."/>
            <person name="Wilson M."/>
            <person name="Piel J."/>
            <person name="Ashoor H."/>
            <person name="Bougouffa S."/>
            <person name="Bajic V.B."/>
            <person name="Ryu T."/>
            <person name="Ravasi T."/>
            <person name="Bayer T."/>
            <person name="Micklem G."/>
            <person name="Kim H."/>
            <person name="Bhak J."/>
            <person name="Lajeunesse T.C."/>
            <person name="Voolstra C.R."/>
        </authorList>
    </citation>
    <scope>NUCLEOTIDE SEQUENCE [LARGE SCALE GENOMIC DNA]</scope>
    <source>
        <strain evidence="14 15">CCMP2467</strain>
    </source>
</reference>
<dbReference type="InterPro" id="IPR042102">
    <property type="entry name" value="RNA_pol_Rpb1_3_sf"/>
</dbReference>
<dbReference type="Gene3D" id="3.30.1490.180">
    <property type="entry name" value="RNA polymerase ii"/>
    <property type="match status" value="1"/>
</dbReference>
<comment type="subcellular location">
    <subcellularLocation>
        <location evidence="1">Nucleus</location>
    </subcellularLocation>
</comment>
<keyword evidence="11" id="KW-0539">Nucleus</keyword>
<dbReference type="InterPro" id="IPR006592">
    <property type="entry name" value="RNA_pol_N"/>
</dbReference>
<dbReference type="InterPro" id="IPR038120">
    <property type="entry name" value="Rpb1_funnel_sf"/>
</dbReference>
<dbReference type="EMBL" id="LSRX01000908">
    <property type="protein sequence ID" value="OLP86611.1"/>
    <property type="molecule type" value="Genomic_DNA"/>
</dbReference>
<dbReference type="GO" id="GO:0006351">
    <property type="term" value="P:DNA-templated transcription"/>
    <property type="evidence" value="ECO:0007669"/>
    <property type="project" value="InterPro"/>
</dbReference>
<dbReference type="InterPro" id="IPR045867">
    <property type="entry name" value="DNA-dir_RpoC_beta_prime"/>
</dbReference>
<evidence type="ECO:0000256" key="2">
    <source>
        <dbReference type="ARBA" id="ARBA00006460"/>
    </source>
</evidence>
<evidence type="ECO:0000259" key="13">
    <source>
        <dbReference type="SMART" id="SM00663"/>
    </source>
</evidence>
<proteinExistence type="inferred from homology"/>
<comment type="caution">
    <text evidence="14">The sequence shown here is derived from an EMBL/GenBank/DDBJ whole genome shotgun (WGS) entry which is preliminary data.</text>
</comment>
<dbReference type="PANTHER" id="PTHR19376">
    <property type="entry name" value="DNA-DIRECTED RNA POLYMERASE"/>
    <property type="match status" value="1"/>
</dbReference>
<dbReference type="PANTHER" id="PTHR19376:SF11">
    <property type="entry name" value="DNA-DIRECTED RNA POLYMERASE I SUBUNIT RPA1"/>
    <property type="match status" value="1"/>
</dbReference>
<dbReference type="Gene3D" id="1.10.274.100">
    <property type="entry name" value="RNA polymerase Rpb1, domain 3"/>
    <property type="match status" value="1"/>
</dbReference>
<keyword evidence="15" id="KW-1185">Reference proteome</keyword>
<keyword evidence="5" id="KW-0808">Transferase</keyword>
<dbReference type="CDD" id="cd01435">
    <property type="entry name" value="RNAP_I_RPA1_N"/>
    <property type="match status" value="1"/>
</dbReference>
<evidence type="ECO:0000256" key="1">
    <source>
        <dbReference type="ARBA" id="ARBA00004123"/>
    </source>
</evidence>
<feature type="region of interest" description="Disordered" evidence="12">
    <location>
        <begin position="23"/>
        <end position="58"/>
    </location>
</feature>
<dbReference type="EC" id="2.7.7.6" evidence="3"/>
<organism evidence="14 15">
    <name type="scientific">Symbiodinium microadriaticum</name>
    <name type="common">Dinoflagellate</name>
    <name type="synonym">Zooxanthella microadriatica</name>
    <dbReference type="NCBI Taxonomy" id="2951"/>
    <lineage>
        <taxon>Eukaryota</taxon>
        <taxon>Sar</taxon>
        <taxon>Alveolata</taxon>
        <taxon>Dinophyceae</taxon>
        <taxon>Suessiales</taxon>
        <taxon>Symbiodiniaceae</taxon>
        <taxon>Symbiodinium</taxon>
    </lineage>
</organism>
<dbReference type="Pfam" id="PF04983">
    <property type="entry name" value="RNA_pol_Rpb1_3"/>
    <property type="match status" value="1"/>
</dbReference>
<evidence type="ECO:0000256" key="10">
    <source>
        <dbReference type="ARBA" id="ARBA00023163"/>
    </source>
</evidence>
<dbReference type="OrthoDB" id="425958at2759"/>
<keyword evidence="4 14" id="KW-0240">DNA-directed RNA polymerase</keyword>
<dbReference type="Pfam" id="PF00623">
    <property type="entry name" value="RNA_pol_Rpb1_2"/>
    <property type="match status" value="1"/>
</dbReference>
<dbReference type="SUPFAM" id="SSF64484">
    <property type="entry name" value="beta and beta-prime subunits of DNA dependent RNA-polymerase"/>
    <property type="match status" value="1"/>
</dbReference>
<feature type="domain" description="RNA polymerase N-terminal" evidence="13">
    <location>
        <begin position="106"/>
        <end position="435"/>
    </location>
</feature>
<accession>A0A1Q9CUK5</accession>
<evidence type="ECO:0000256" key="12">
    <source>
        <dbReference type="SAM" id="MobiDB-lite"/>
    </source>
</evidence>
<dbReference type="Gene3D" id="6.10.250.2940">
    <property type="match status" value="1"/>
</dbReference>
<dbReference type="GO" id="GO:0005736">
    <property type="term" value="C:RNA polymerase I complex"/>
    <property type="evidence" value="ECO:0007669"/>
    <property type="project" value="UniProtKB-ARBA"/>
</dbReference>
<gene>
    <name evidence="14" type="primary">rpa1</name>
    <name evidence="14" type="ORF">AK812_SmicGene32266</name>
</gene>
<evidence type="ECO:0000313" key="15">
    <source>
        <dbReference type="Proteomes" id="UP000186817"/>
    </source>
</evidence>
<dbReference type="Gene3D" id="1.10.132.30">
    <property type="match status" value="1"/>
</dbReference>
<dbReference type="InterPro" id="IPR000722">
    <property type="entry name" value="RNA_pol_asu"/>
</dbReference>
<dbReference type="Gene3D" id="2.40.40.20">
    <property type="match status" value="1"/>
</dbReference>
<evidence type="ECO:0000256" key="7">
    <source>
        <dbReference type="ARBA" id="ARBA00022723"/>
    </source>
</evidence>
<evidence type="ECO:0000256" key="4">
    <source>
        <dbReference type="ARBA" id="ARBA00022478"/>
    </source>
</evidence>
<dbReference type="SMART" id="SM00663">
    <property type="entry name" value="RPOLA_N"/>
    <property type="match status" value="1"/>
</dbReference>
<dbReference type="Pfam" id="PF05000">
    <property type="entry name" value="RNA_pol_Rpb1_4"/>
    <property type="match status" value="1"/>
</dbReference>
<keyword evidence="8" id="KW-0862">Zinc</keyword>
<dbReference type="GO" id="GO:0003677">
    <property type="term" value="F:DNA binding"/>
    <property type="evidence" value="ECO:0007669"/>
    <property type="project" value="InterPro"/>
</dbReference>
<keyword evidence="7" id="KW-0479">Metal-binding</keyword>
<dbReference type="InterPro" id="IPR007066">
    <property type="entry name" value="RNA_pol_Rpb1_3"/>
</dbReference>